<sequence length="744" mass="80354">MIQPLRMSEAVKPSDVPPEEQKREGEIQLEMAQEKSATETSDIEPKKVDDATAKVEEIPEAIEIKTEKDATPSATQEATAAVESDAGKILNAGPSIKIEPGILGDNAGDIQGKEAEGDHVKLDKEVPTENISEESAVPALPKSSTDETTLVPNVKVPLGEKVETTMKTDTSGADIESLKDKEELKSNDAPSSNVELSGSTTENMDIASSDPPPSSVKSTPAVPPSSSVESKPAVPPPSSVKSTSAVPPPSSVGSTPAVSTNSEIKTDIVPISDVKEQTISTAETTISREIKKESGLITDTQRATFEDSASNISDKMEIDSESKSLTDISKDNVQNEETLAQGNVQKTNLPSDVGVQNRETHDANGEQKPETTSLHSYIPVQQKESVTMDITQKNQNKAVHEIIAEQSSRLDREMIVSTPVPLDRPSLVQSSVPPIEEDIPTTVPSAVRTPVPSAVQTPVPSAVRTPVPSAVQTPVPSAVQTPVPSAVQTPVPSAAQTPVPATLPSEKESAVSIPVPAERSEPVAHPDLAVPVTKSDPKTEVQESLDDWDIPATDDEEEDEENQAADGIEKKKRKVVKRGYWEPPIDVIVDLYKKLDQDGILELSWKCPGRRPPSEEGDKEEEKEEMEDVQDEEAMEISQEEDPTEFDFDMDIELDSSVQKKMTPRRNIGGGQAQGSGKKRVARMDKVLNDIFRHRKIDTSLTDAQKKDGQEDKESDQAMDTTVSPILGLNRPSDKFHIRSDLNG</sequence>
<accession>A0A7M7T1N4</accession>
<dbReference type="GO" id="GO:0033148">
    <property type="term" value="P:positive regulation of intracellular estrogen receptor signaling pathway"/>
    <property type="evidence" value="ECO:0000318"/>
    <property type="project" value="GO_Central"/>
</dbReference>
<dbReference type="EnsemblMetazoa" id="XM_030991396">
    <property type="protein sequence ID" value="XP_030847256"/>
    <property type="gene ID" value="LOC593254"/>
</dbReference>
<dbReference type="InParanoid" id="A0A7M7T1N4"/>
<feature type="compositionally biased region" description="Basic and acidic residues" evidence="1">
    <location>
        <begin position="176"/>
        <end position="186"/>
    </location>
</feature>
<evidence type="ECO:0000313" key="2">
    <source>
        <dbReference type="EnsemblMetazoa" id="XP_030847256"/>
    </source>
</evidence>
<feature type="compositionally biased region" description="Acidic residues" evidence="1">
    <location>
        <begin position="615"/>
        <end position="654"/>
    </location>
</feature>
<feature type="compositionally biased region" description="Basic and acidic residues" evidence="1">
    <location>
        <begin position="19"/>
        <end position="70"/>
    </location>
</feature>
<feature type="region of interest" description="Disordered" evidence="1">
    <location>
        <begin position="1"/>
        <end position="269"/>
    </location>
</feature>
<dbReference type="GeneID" id="593254"/>
<feature type="compositionally biased region" description="Acidic residues" evidence="1">
    <location>
        <begin position="543"/>
        <end position="563"/>
    </location>
</feature>
<feature type="compositionally biased region" description="Polar residues" evidence="1">
    <location>
        <begin position="470"/>
        <end position="496"/>
    </location>
</feature>
<dbReference type="InterPro" id="IPR028213">
    <property type="entry name" value="PA1"/>
</dbReference>
<dbReference type="AlphaFoldDB" id="A0A7M7T1N4"/>
<dbReference type="GO" id="GO:0044666">
    <property type="term" value="C:MLL3/4 complex"/>
    <property type="evidence" value="ECO:0000318"/>
    <property type="project" value="GO_Central"/>
</dbReference>
<feature type="compositionally biased region" description="Low complexity" evidence="1">
    <location>
        <begin position="215"/>
        <end position="232"/>
    </location>
</feature>
<feature type="compositionally biased region" description="Polar residues" evidence="1">
    <location>
        <begin position="188"/>
        <end position="203"/>
    </location>
</feature>
<dbReference type="GO" id="GO:1902808">
    <property type="term" value="P:positive regulation of cell cycle G1/S phase transition"/>
    <property type="evidence" value="ECO:0000318"/>
    <property type="project" value="GO_Central"/>
</dbReference>
<dbReference type="PANTHER" id="PTHR28467:SF1">
    <property type="entry name" value="PAXIP1-ASSOCIATED GLUTAMATE-RICH PROTEIN 1"/>
    <property type="match status" value="1"/>
</dbReference>
<feature type="compositionally biased region" description="Basic and acidic residues" evidence="1">
    <location>
        <begin position="358"/>
        <end position="369"/>
    </location>
</feature>
<feature type="compositionally biased region" description="Basic and acidic residues" evidence="1">
    <location>
        <begin position="111"/>
        <end position="127"/>
    </location>
</feature>
<dbReference type="Proteomes" id="UP000007110">
    <property type="component" value="Unassembled WGS sequence"/>
</dbReference>
<name>A0A7M7T1N4_STRPU</name>
<feature type="region of interest" description="Disordered" evidence="1">
    <location>
        <begin position="604"/>
        <end position="681"/>
    </location>
</feature>
<dbReference type="Pfam" id="PF15364">
    <property type="entry name" value="PAXIP1_C"/>
    <property type="match status" value="1"/>
</dbReference>
<reference evidence="3" key="1">
    <citation type="submission" date="2015-02" db="EMBL/GenBank/DDBJ databases">
        <title>Genome sequencing for Strongylocentrotus purpuratus.</title>
        <authorList>
            <person name="Murali S."/>
            <person name="Liu Y."/>
            <person name="Vee V."/>
            <person name="English A."/>
            <person name="Wang M."/>
            <person name="Skinner E."/>
            <person name="Han Y."/>
            <person name="Muzny D.M."/>
            <person name="Worley K.C."/>
            <person name="Gibbs R.A."/>
        </authorList>
    </citation>
    <scope>NUCLEOTIDE SEQUENCE</scope>
</reference>
<evidence type="ECO:0000256" key="1">
    <source>
        <dbReference type="SAM" id="MobiDB-lite"/>
    </source>
</evidence>
<organism evidence="2 3">
    <name type="scientific">Strongylocentrotus purpuratus</name>
    <name type="common">Purple sea urchin</name>
    <dbReference type="NCBI Taxonomy" id="7668"/>
    <lineage>
        <taxon>Eukaryota</taxon>
        <taxon>Metazoa</taxon>
        <taxon>Echinodermata</taxon>
        <taxon>Eleutherozoa</taxon>
        <taxon>Echinozoa</taxon>
        <taxon>Echinoidea</taxon>
        <taxon>Euechinoidea</taxon>
        <taxon>Echinacea</taxon>
        <taxon>Camarodonta</taxon>
        <taxon>Echinidea</taxon>
        <taxon>Strongylocentrotidae</taxon>
        <taxon>Strongylocentrotus</taxon>
    </lineage>
</organism>
<feature type="compositionally biased region" description="Polar residues" evidence="1">
    <location>
        <begin position="142"/>
        <end position="151"/>
    </location>
</feature>
<feature type="region of interest" description="Disordered" evidence="1">
    <location>
        <begin position="338"/>
        <end position="375"/>
    </location>
</feature>
<dbReference type="KEGG" id="spu:593254"/>
<feature type="compositionally biased region" description="Basic and acidic residues" evidence="1">
    <location>
        <begin position="732"/>
        <end position="744"/>
    </location>
</feature>
<proteinExistence type="predicted"/>
<dbReference type="RefSeq" id="XP_030847256.1">
    <property type="nucleotide sequence ID" value="XM_030991396.1"/>
</dbReference>
<protein>
    <submittedName>
        <fullName evidence="2">Uncharacterized protein</fullName>
    </submittedName>
</protein>
<dbReference type="OMA" id="MPHEGTS"/>
<feature type="region of interest" description="Disordered" evidence="1">
    <location>
        <begin position="421"/>
        <end position="574"/>
    </location>
</feature>
<feature type="compositionally biased region" description="Low complexity" evidence="1">
    <location>
        <begin position="239"/>
        <end position="260"/>
    </location>
</feature>
<evidence type="ECO:0000313" key="3">
    <source>
        <dbReference type="Proteomes" id="UP000007110"/>
    </source>
</evidence>
<reference evidence="2" key="2">
    <citation type="submission" date="2021-01" db="UniProtKB">
        <authorList>
            <consortium name="EnsemblMetazoa"/>
        </authorList>
    </citation>
    <scope>IDENTIFICATION</scope>
</reference>
<keyword evidence="3" id="KW-1185">Reference proteome</keyword>
<feature type="region of interest" description="Disordered" evidence="1">
    <location>
        <begin position="694"/>
        <end position="744"/>
    </location>
</feature>
<dbReference type="OrthoDB" id="10067843at2759"/>
<feature type="compositionally biased region" description="Basic and acidic residues" evidence="1">
    <location>
        <begin position="704"/>
        <end position="716"/>
    </location>
</feature>
<dbReference type="PANTHER" id="PTHR28467">
    <property type="entry name" value="PAXIP1-ASSOCIATED GLUTAMATE-RICH PROTEIN 1"/>
    <property type="match status" value="1"/>
</dbReference>
<dbReference type="GO" id="GO:0030331">
    <property type="term" value="F:nuclear estrogen receptor binding"/>
    <property type="evidence" value="ECO:0000318"/>
    <property type="project" value="GO_Central"/>
</dbReference>
<feature type="compositionally biased region" description="Polar residues" evidence="1">
    <location>
        <begin position="338"/>
        <end position="350"/>
    </location>
</feature>